<evidence type="ECO:0000256" key="1">
    <source>
        <dbReference type="SAM" id="Phobius"/>
    </source>
</evidence>
<keyword evidence="1" id="KW-0472">Membrane</keyword>
<evidence type="ECO:0000313" key="2">
    <source>
        <dbReference type="EMBL" id="KAK7614481.1"/>
    </source>
</evidence>
<dbReference type="Proteomes" id="UP001367316">
    <property type="component" value="Unassembled WGS sequence"/>
</dbReference>
<evidence type="ECO:0000313" key="3">
    <source>
        <dbReference type="Proteomes" id="UP001367316"/>
    </source>
</evidence>
<sequence length="301" mass="31518">SLYSEPVDQRRQKLAILVHGPDDAALLHDDDRRERDAAAAADAAADDASGSEAAAVRGGHSFELVDDAFAGVGESGGDGGLVSLTRPGHLSSFLVAFLLVGTRRRRRRRGRIEGVGTSSTTIVVVVVVAVVVAVVVGRSHVGLGLPDRRRESTTTSHRVVGEYGRRGHSPRRNRAPIWKSSSGGFVVGLVERAQRRRCNSPRPLVATLVGGGAVVQSRHVGRLEHRQQVGHGGAAAAHAVVVVEVVPRCGSGGTGRRGGNWRGLLVTVQMAAAVVFAVVAALVARASDSLALNHLRSTVGR</sequence>
<feature type="transmembrane region" description="Helical" evidence="1">
    <location>
        <begin position="264"/>
        <end position="284"/>
    </location>
</feature>
<proteinExistence type="predicted"/>
<comment type="caution">
    <text evidence="2">The sequence shown here is derived from an EMBL/GenBank/DDBJ whole genome shotgun (WGS) entry which is preliminary data.</text>
</comment>
<name>A0ABR1NH12_9PEZI</name>
<organism evidence="2 3">
    <name type="scientific">Phyllosticta paracitricarpa</name>
    <dbReference type="NCBI Taxonomy" id="2016321"/>
    <lineage>
        <taxon>Eukaryota</taxon>
        <taxon>Fungi</taxon>
        <taxon>Dikarya</taxon>
        <taxon>Ascomycota</taxon>
        <taxon>Pezizomycotina</taxon>
        <taxon>Dothideomycetes</taxon>
        <taxon>Dothideomycetes incertae sedis</taxon>
        <taxon>Botryosphaeriales</taxon>
        <taxon>Phyllostictaceae</taxon>
        <taxon>Phyllosticta</taxon>
    </lineage>
</organism>
<keyword evidence="3" id="KW-1185">Reference proteome</keyword>
<reference evidence="2 3" key="1">
    <citation type="submission" date="2024-04" db="EMBL/GenBank/DDBJ databases">
        <title>Phyllosticta paracitricarpa is synonymous to the EU quarantine fungus P. citricarpa based on phylogenomic analyses.</title>
        <authorList>
            <consortium name="Lawrence Berkeley National Laboratory"/>
            <person name="Van ingen-buijs V.A."/>
            <person name="Van westerhoven A.C."/>
            <person name="Haridas S."/>
            <person name="Skiadas P."/>
            <person name="Martin F."/>
            <person name="Groenewald J.Z."/>
            <person name="Crous P.W."/>
            <person name="Seidl M.F."/>
        </authorList>
    </citation>
    <scope>NUCLEOTIDE SEQUENCE [LARGE SCALE GENOMIC DNA]</scope>
    <source>
        <strain evidence="2 3">CBS 141358</strain>
    </source>
</reference>
<keyword evidence="1" id="KW-0812">Transmembrane</keyword>
<accession>A0ABR1NH12</accession>
<gene>
    <name evidence="2" type="ORF">JOL62DRAFT_629318</name>
</gene>
<keyword evidence="1" id="KW-1133">Transmembrane helix</keyword>
<feature type="transmembrane region" description="Helical" evidence="1">
    <location>
        <begin position="114"/>
        <end position="136"/>
    </location>
</feature>
<feature type="non-terminal residue" evidence="2">
    <location>
        <position position="1"/>
    </location>
</feature>
<dbReference type="EMBL" id="JBBPBF010000004">
    <property type="protein sequence ID" value="KAK7614481.1"/>
    <property type="molecule type" value="Genomic_DNA"/>
</dbReference>
<protein>
    <submittedName>
        <fullName evidence="2">Uncharacterized protein</fullName>
    </submittedName>
</protein>